<evidence type="ECO:0000313" key="2">
    <source>
        <dbReference type="Proteomes" id="UP001233999"/>
    </source>
</evidence>
<reference evidence="1" key="2">
    <citation type="submission" date="2023-05" db="EMBL/GenBank/DDBJ databases">
        <authorList>
            <person name="Fouks B."/>
        </authorList>
    </citation>
    <scope>NUCLEOTIDE SEQUENCE</scope>
    <source>
        <strain evidence="1">Stay&amp;Tobe</strain>
        <tissue evidence="1">Testes</tissue>
    </source>
</reference>
<dbReference type="AlphaFoldDB" id="A0AAD8EQ20"/>
<proteinExistence type="predicted"/>
<keyword evidence="2" id="KW-1185">Reference proteome</keyword>
<accession>A0AAD8EQ20</accession>
<dbReference type="Proteomes" id="UP001233999">
    <property type="component" value="Unassembled WGS sequence"/>
</dbReference>
<organism evidence="1 2">
    <name type="scientific">Diploptera punctata</name>
    <name type="common">Pacific beetle cockroach</name>
    <dbReference type="NCBI Taxonomy" id="6984"/>
    <lineage>
        <taxon>Eukaryota</taxon>
        <taxon>Metazoa</taxon>
        <taxon>Ecdysozoa</taxon>
        <taxon>Arthropoda</taxon>
        <taxon>Hexapoda</taxon>
        <taxon>Insecta</taxon>
        <taxon>Pterygota</taxon>
        <taxon>Neoptera</taxon>
        <taxon>Polyneoptera</taxon>
        <taxon>Dictyoptera</taxon>
        <taxon>Blattodea</taxon>
        <taxon>Blaberoidea</taxon>
        <taxon>Blaberidae</taxon>
        <taxon>Diplopterinae</taxon>
        <taxon>Diploptera</taxon>
    </lineage>
</organism>
<reference evidence="1" key="1">
    <citation type="journal article" date="2023" name="IScience">
        <title>Live-bearing cockroach genome reveals convergent evolutionary mechanisms linked to viviparity in insects and beyond.</title>
        <authorList>
            <person name="Fouks B."/>
            <person name="Harrison M.C."/>
            <person name="Mikhailova A.A."/>
            <person name="Marchal E."/>
            <person name="English S."/>
            <person name="Carruthers M."/>
            <person name="Jennings E.C."/>
            <person name="Chiamaka E.L."/>
            <person name="Frigard R.A."/>
            <person name="Pippel M."/>
            <person name="Attardo G.M."/>
            <person name="Benoit J.B."/>
            <person name="Bornberg-Bauer E."/>
            <person name="Tobe S.S."/>
        </authorList>
    </citation>
    <scope>NUCLEOTIDE SEQUENCE</scope>
    <source>
        <strain evidence="1">Stay&amp;Tobe</strain>
    </source>
</reference>
<sequence length="106" mass="12886">MFSYKSMNMHSNDMHSETVDKRYPRLDHSQEFKSTSMLQGECLFNMNNTTIPDIYKFQYSCYTEVRDPHPVYVILYRPLFVLNGWDIYFYLWRHLKSIVYAEPVHD</sequence>
<evidence type="ECO:0000313" key="1">
    <source>
        <dbReference type="EMBL" id="KAJ9597839.1"/>
    </source>
</evidence>
<name>A0AAD8EQ20_DIPPU</name>
<comment type="caution">
    <text evidence="1">The sequence shown here is derived from an EMBL/GenBank/DDBJ whole genome shotgun (WGS) entry which is preliminary data.</text>
</comment>
<gene>
    <name evidence="1" type="ORF">L9F63_011334</name>
</gene>
<dbReference type="EMBL" id="JASPKZ010001584">
    <property type="protein sequence ID" value="KAJ9597839.1"/>
    <property type="molecule type" value="Genomic_DNA"/>
</dbReference>
<protein>
    <submittedName>
        <fullName evidence="1">Uncharacterized protein</fullName>
    </submittedName>
</protein>
<feature type="non-terminal residue" evidence="1">
    <location>
        <position position="106"/>
    </location>
</feature>